<dbReference type="OrthoDB" id="10064757at2759"/>
<dbReference type="InterPro" id="IPR050870">
    <property type="entry name" value="FAST_kinase"/>
</dbReference>
<reference evidence="3 4" key="1">
    <citation type="submission" date="2019-07" db="EMBL/GenBank/DDBJ databases">
        <title>Draft genome assembly of a fouling barnacle, Amphibalanus amphitrite (Darwin, 1854): The first reference genome for Thecostraca.</title>
        <authorList>
            <person name="Kim W."/>
        </authorList>
    </citation>
    <scope>NUCLEOTIDE SEQUENCE [LARGE SCALE GENOMIC DNA]</scope>
    <source>
        <strain evidence="3">SNU_AA5</strain>
        <tissue evidence="3">Soma without cirri and trophi</tissue>
    </source>
</reference>
<dbReference type="SMART" id="SM00952">
    <property type="entry name" value="RAP"/>
    <property type="match status" value="1"/>
</dbReference>
<keyword evidence="3" id="KW-0418">Kinase</keyword>
<keyword evidence="3" id="KW-0808">Transferase</keyword>
<evidence type="ECO:0000259" key="2">
    <source>
        <dbReference type="PROSITE" id="PS51286"/>
    </source>
</evidence>
<proteinExistence type="predicted"/>
<dbReference type="PROSITE" id="PS51286">
    <property type="entry name" value="RAP"/>
    <property type="match status" value="1"/>
</dbReference>
<evidence type="ECO:0000256" key="1">
    <source>
        <dbReference type="SAM" id="MobiDB-lite"/>
    </source>
</evidence>
<gene>
    <name evidence="3" type="primary">FASTKD5</name>
    <name evidence="3" type="ORF">FJT64_010664</name>
</gene>
<dbReference type="Pfam" id="PF08373">
    <property type="entry name" value="RAP"/>
    <property type="match status" value="1"/>
</dbReference>
<sequence>MASHRAWLSAAQLSRQFFQSARYVRPTNSVVNDSSERPAPAPHPAVSLLPLFTCVPPPPLSAPVKRRFSTALPRGKKYHEAENEFAHEVMSSLPAYRRTLHYHVLGGEAAPLDAPVRGQQAGWAAQTAATLVSAMRRLQVSGDEGGAAAPVPAEPPAADPALAARCAQYSDDQIVCLLAALCSWPPGGQPDELSFRRLWQALDGECCRRLARWDAERALLVADLWYRLQVSRLTQYSGHLLEHLGRRLGQLSPSQLVQYLFFVNLSRRLGGVKQVDLERKILQCLPLLSVDELGIICMSFFKTQTPLQLDELVDAVVYKLLSCVETAKPETVCAVLKLLRLSVPARRWQVLERVYDRLLPLVDGFNSLVQLHLLLLGTQALVHHPAAVVRITAHLHGQLANIRLKDIERLLFVTMLFNFDPGVAFFDDVVSDLRSERRVEERKKYPKCLMSCLMYLAYHRVYPADLIATVVSPSFVSSINDSMLSSYSGLERELTALSCTLELELPGFVSELPKEYRQKHLKKHMARVPRPGTGRLTFAENTQLAVRATLAELLGGPDRVAALHVLPHFVTPDIVVCLDSSGRGLVLPPAYIRQPALAAKRPLPGLGHWVCVVVGGRSCYTRNDQHPVGNFLMRLRQLQLVGYSVLEVPWYEFQDKSHRLGYLRRKLQQLSVPPPVPLTPPGGSPPRAARLR</sequence>
<evidence type="ECO:0000313" key="4">
    <source>
        <dbReference type="Proteomes" id="UP000440578"/>
    </source>
</evidence>
<protein>
    <submittedName>
        <fullName evidence="3">FAST kinase domain-containing protein 5, mitochondrial</fullName>
    </submittedName>
</protein>
<dbReference type="InterPro" id="IPR013584">
    <property type="entry name" value="RAP"/>
</dbReference>
<name>A0A6A4VLF0_AMPAM</name>
<feature type="compositionally biased region" description="Pro residues" evidence="1">
    <location>
        <begin position="673"/>
        <end position="684"/>
    </location>
</feature>
<feature type="region of interest" description="Disordered" evidence="1">
    <location>
        <begin position="673"/>
        <end position="692"/>
    </location>
</feature>
<keyword evidence="4" id="KW-1185">Reference proteome</keyword>
<feature type="domain" description="RAP" evidence="2">
    <location>
        <begin position="610"/>
        <end position="665"/>
    </location>
</feature>
<organism evidence="3 4">
    <name type="scientific">Amphibalanus amphitrite</name>
    <name type="common">Striped barnacle</name>
    <name type="synonym">Balanus amphitrite</name>
    <dbReference type="NCBI Taxonomy" id="1232801"/>
    <lineage>
        <taxon>Eukaryota</taxon>
        <taxon>Metazoa</taxon>
        <taxon>Ecdysozoa</taxon>
        <taxon>Arthropoda</taxon>
        <taxon>Crustacea</taxon>
        <taxon>Multicrustacea</taxon>
        <taxon>Cirripedia</taxon>
        <taxon>Thoracica</taxon>
        <taxon>Thoracicalcarea</taxon>
        <taxon>Balanomorpha</taxon>
        <taxon>Balanoidea</taxon>
        <taxon>Balanidae</taxon>
        <taxon>Amphibalaninae</taxon>
        <taxon>Amphibalanus</taxon>
    </lineage>
</organism>
<dbReference type="EMBL" id="VIIS01001902">
    <property type="protein sequence ID" value="KAF0291168.1"/>
    <property type="molecule type" value="Genomic_DNA"/>
</dbReference>
<evidence type="ECO:0000313" key="3">
    <source>
        <dbReference type="EMBL" id="KAF0291168.1"/>
    </source>
</evidence>
<dbReference type="GO" id="GO:0016301">
    <property type="term" value="F:kinase activity"/>
    <property type="evidence" value="ECO:0007669"/>
    <property type="project" value="UniProtKB-KW"/>
</dbReference>
<accession>A0A6A4VLF0</accession>
<dbReference type="PANTHER" id="PTHR21228">
    <property type="entry name" value="FAST LEU-RICH DOMAIN-CONTAINING"/>
    <property type="match status" value="1"/>
</dbReference>
<comment type="caution">
    <text evidence="3">The sequence shown here is derived from an EMBL/GenBank/DDBJ whole genome shotgun (WGS) entry which is preliminary data.</text>
</comment>
<dbReference type="Proteomes" id="UP000440578">
    <property type="component" value="Unassembled WGS sequence"/>
</dbReference>
<dbReference type="GO" id="GO:0003723">
    <property type="term" value="F:RNA binding"/>
    <property type="evidence" value="ECO:0007669"/>
    <property type="project" value="TreeGrafter"/>
</dbReference>
<dbReference type="AlphaFoldDB" id="A0A6A4VLF0"/>
<dbReference type="GO" id="GO:0000963">
    <property type="term" value="P:mitochondrial RNA processing"/>
    <property type="evidence" value="ECO:0007669"/>
    <property type="project" value="TreeGrafter"/>
</dbReference>
<dbReference type="PANTHER" id="PTHR21228:SF40">
    <property type="entry name" value="LD45607P"/>
    <property type="match status" value="1"/>
</dbReference>
<dbReference type="GO" id="GO:0005759">
    <property type="term" value="C:mitochondrial matrix"/>
    <property type="evidence" value="ECO:0007669"/>
    <property type="project" value="TreeGrafter"/>
</dbReference>
<dbReference type="GO" id="GO:0044528">
    <property type="term" value="P:regulation of mitochondrial mRNA stability"/>
    <property type="evidence" value="ECO:0007669"/>
    <property type="project" value="TreeGrafter"/>
</dbReference>
<dbReference type="GO" id="GO:0035770">
    <property type="term" value="C:ribonucleoprotein granule"/>
    <property type="evidence" value="ECO:0007669"/>
    <property type="project" value="TreeGrafter"/>
</dbReference>